<reference evidence="7" key="1">
    <citation type="submission" date="2018-02" db="EMBL/GenBank/DDBJ databases">
        <authorList>
            <person name="Hausmann B."/>
        </authorList>
    </citation>
    <scope>NUCLEOTIDE SEQUENCE [LARGE SCALE GENOMIC DNA]</scope>
    <source>
        <strain evidence="7">Peat soil MAG SbA1</strain>
    </source>
</reference>
<dbReference type="AlphaFoldDB" id="A0A2U3KU43"/>
<evidence type="ECO:0000256" key="4">
    <source>
        <dbReference type="SAM" id="MobiDB-lite"/>
    </source>
</evidence>
<dbReference type="GO" id="GO:0008745">
    <property type="term" value="F:N-acetylmuramoyl-L-alanine amidase activity"/>
    <property type="evidence" value="ECO:0007669"/>
    <property type="project" value="UniProtKB-EC"/>
</dbReference>
<dbReference type="CDD" id="cd02696">
    <property type="entry name" value="MurNAc-LAA"/>
    <property type="match status" value="1"/>
</dbReference>
<evidence type="ECO:0000256" key="3">
    <source>
        <dbReference type="ARBA" id="ARBA00022801"/>
    </source>
</evidence>
<sequence>MPWTNRSRNAPLSVAAGILLAAILSGAVPEKHLSVYSVVANYSLTLVQRNGHDYVGLLEVLEPLGKVSARTDGAHWRLRYNNVEGDFQEGKTRAHIQGSDYELGGRFLVENSRGLVPLSSLSFLLPRFLGGPINLHEESGRLFIGNVGTHFTASLSAEKLIFNFTAPVNPTIATAPGTLSMTFSREPLVASASSTLTFGSKTIPSASYRESNGAAVVTVSSTIPVMASFSNGGRTITISPAPAAAAQNASAPAPGSASPAPAAPGPPPASGTPPAPPQPAMAVTNPPPQGPRRYFAIVDASHGGDDHGETLSPTQLEKDVTVALARSLRQELESRGITTLVLRDSDANLSLDQRATFANADHATIYVALHAASSGHGVRVYTALLPYGEDDLGAFRSWTTAQRAWLPRSQTAALAVAAEMQKRQIPVRTLTAPLRPLNNVTAAAIAVEIAPQGSDLSQLTAPDYQQLITSAVATAIAATRDQLGVAP</sequence>
<keyword evidence="3 6" id="KW-0378">Hydrolase</keyword>
<comment type="catalytic activity">
    <reaction evidence="1">
        <text>Hydrolyzes the link between N-acetylmuramoyl residues and L-amino acid residues in certain cell-wall glycopeptides.</text>
        <dbReference type="EC" id="3.5.1.28"/>
    </reaction>
</comment>
<dbReference type="SUPFAM" id="SSF53187">
    <property type="entry name" value="Zn-dependent exopeptidases"/>
    <property type="match status" value="1"/>
</dbReference>
<proteinExistence type="predicted"/>
<dbReference type="PANTHER" id="PTHR30404:SF0">
    <property type="entry name" value="N-ACETYLMURAMOYL-L-ALANINE AMIDASE AMIC"/>
    <property type="match status" value="1"/>
</dbReference>
<evidence type="ECO:0000259" key="5">
    <source>
        <dbReference type="Pfam" id="PF01520"/>
    </source>
</evidence>
<dbReference type="EC" id="3.5.1.28" evidence="2"/>
<dbReference type="EMBL" id="OMOD01000142">
    <property type="protein sequence ID" value="SPF43171.1"/>
    <property type="molecule type" value="Genomic_DNA"/>
</dbReference>
<dbReference type="Pfam" id="PF01520">
    <property type="entry name" value="Amidase_3"/>
    <property type="match status" value="1"/>
</dbReference>
<accession>A0A2U3KU43</accession>
<feature type="region of interest" description="Disordered" evidence="4">
    <location>
        <begin position="247"/>
        <end position="294"/>
    </location>
</feature>
<dbReference type="GO" id="GO:0030288">
    <property type="term" value="C:outer membrane-bounded periplasmic space"/>
    <property type="evidence" value="ECO:0007669"/>
    <property type="project" value="TreeGrafter"/>
</dbReference>
<evidence type="ECO:0000313" key="7">
    <source>
        <dbReference type="Proteomes" id="UP000238701"/>
    </source>
</evidence>
<gene>
    <name evidence="6" type="ORF">SBA1_480041</name>
</gene>
<dbReference type="GO" id="GO:0009253">
    <property type="term" value="P:peptidoglycan catabolic process"/>
    <property type="evidence" value="ECO:0007669"/>
    <property type="project" value="InterPro"/>
</dbReference>
<dbReference type="InterPro" id="IPR050695">
    <property type="entry name" value="N-acetylmuramoyl_amidase_3"/>
</dbReference>
<name>A0A2U3KU43_9BACT</name>
<evidence type="ECO:0000256" key="1">
    <source>
        <dbReference type="ARBA" id="ARBA00001561"/>
    </source>
</evidence>
<dbReference type="OrthoDB" id="9806267at2"/>
<dbReference type="InterPro" id="IPR002508">
    <property type="entry name" value="MurNAc-LAA_cat"/>
</dbReference>
<dbReference type="Proteomes" id="UP000238701">
    <property type="component" value="Unassembled WGS sequence"/>
</dbReference>
<feature type="domain" description="MurNAc-LAA" evidence="5">
    <location>
        <begin position="297"/>
        <end position="477"/>
    </location>
</feature>
<evidence type="ECO:0000313" key="6">
    <source>
        <dbReference type="EMBL" id="SPF43171.1"/>
    </source>
</evidence>
<feature type="compositionally biased region" description="Pro residues" evidence="4">
    <location>
        <begin position="261"/>
        <end position="290"/>
    </location>
</feature>
<protein>
    <recommendedName>
        <fullName evidence="2">N-acetylmuramoyl-L-alanine amidase</fullName>
        <ecNumber evidence="2">3.5.1.28</ecNumber>
    </recommendedName>
</protein>
<organism evidence="6 7">
    <name type="scientific">Candidatus Sulfotelmatobacter kueseliae</name>
    <dbReference type="NCBI Taxonomy" id="2042962"/>
    <lineage>
        <taxon>Bacteria</taxon>
        <taxon>Pseudomonadati</taxon>
        <taxon>Acidobacteriota</taxon>
        <taxon>Terriglobia</taxon>
        <taxon>Terriglobales</taxon>
        <taxon>Candidatus Korobacteraceae</taxon>
        <taxon>Candidatus Sulfotelmatobacter</taxon>
    </lineage>
</organism>
<dbReference type="PANTHER" id="PTHR30404">
    <property type="entry name" value="N-ACETYLMURAMOYL-L-ALANINE AMIDASE"/>
    <property type="match status" value="1"/>
</dbReference>
<feature type="compositionally biased region" description="Low complexity" evidence="4">
    <location>
        <begin position="247"/>
        <end position="260"/>
    </location>
</feature>
<dbReference type="Gene3D" id="3.40.630.40">
    <property type="entry name" value="Zn-dependent exopeptidases"/>
    <property type="match status" value="1"/>
</dbReference>
<evidence type="ECO:0000256" key="2">
    <source>
        <dbReference type="ARBA" id="ARBA00011901"/>
    </source>
</evidence>